<dbReference type="SUPFAM" id="SSF54171">
    <property type="entry name" value="DNA-binding domain"/>
    <property type="match status" value="1"/>
</dbReference>
<dbReference type="GO" id="GO:0003700">
    <property type="term" value="F:DNA-binding transcription factor activity"/>
    <property type="evidence" value="ECO:0007669"/>
    <property type="project" value="InterPro"/>
</dbReference>
<evidence type="ECO:0000256" key="3">
    <source>
        <dbReference type="ARBA" id="ARBA00023125"/>
    </source>
</evidence>
<dbReference type="CDD" id="cd00018">
    <property type="entry name" value="AP2"/>
    <property type="match status" value="1"/>
</dbReference>
<dbReference type="OrthoDB" id="610645at2759"/>
<reference evidence="7 8" key="1">
    <citation type="journal article" date="2020" name="IScience">
        <title>Genome Sequencing of the Endangered Kingdonia uniflora (Circaeasteraceae, Ranunculales) Reveals Potential Mechanisms of Evolutionary Specialization.</title>
        <authorList>
            <person name="Sun Y."/>
            <person name="Deng T."/>
            <person name="Zhang A."/>
            <person name="Moore M.J."/>
            <person name="Landis J.B."/>
            <person name="Lin N."/>
            <person name="Zhang H."/>
            <person name="Zhang X."/>
            <person name="Huang J."/>
            <person name="Zhang X."/>
            <person name="Sun H."/>
            <person name="Wang H."/>
        </authorList>
    </citation>
    <scope>NUCLEOTIDE SEQUENCE [LARGE SCALE GENOMIC DNA]</scope>
    <source>
        <strain evidence="7">TB1705</strain>
        <tissue evidence="7">Leaf</tissue>
    </source>
</reference>
<evidence type="ECO:0000259" key="6">
    <source>
        <dbReference type="PROSITE" id="PS51032"/>
    </source>
</evidence>
<comment type="caution">
    <text evidence="7">The sequence shown here is derived from an EMBL/GenBank/DDBJ whole genome shotgun (WGS) entry which is preliminary data.</text>
</comment>
<evidence type="ECO:0000313" key="7">
    <source>
        <dbReference type="EMBL" id="KAF6172982.1"/>
    </source>
</evidence>
<keyword evidence="8" id="KW-1185">Reference proteome</keyword>
<keyword evidence="5" id="KW-0539">Nucleus</keyword>
<dbReference type="SMART" id="SM00380">
    <property type="entry name" value="AP2"/>
    <property type="match status" value="1"/>
</dbReference>
<dbReference type="AlphaFoldDB" id="A0A7J7P164"/>
<dbReference type="InterPro" id="IPR050913">
    <property type="entry name" value="AP2/ERF_ERF"/>
</dbReference>
<dbReference type="EMBL" id="JACGCM010000375">
    <property type="protein sequence ID" value="KAF6172982.1"/>
    <property type="molecule type" value="Genomic_DNA"/>
</dbReference>
<dbReference type="Pfam" id="PF00847">
    <property type="entry name" value="AP2"/>
    <property type="match status" value="1"/>
</dbReference>
<evidence type="ECO:0000256" key="4">
    <source>
        <dbReference type="ARBA" id="ARBA00023163"/>
    </source>
</evidence>
<keyword evidence="2" id="KW-0805">Transcription regulation</keyword>
<dbReference type="FunFam" id="3.30.730.10:FF:000001">
    <property type="entry name" value="Ethylene-responsive transcription factor 2"/>
    <property type="match status" value="1"/>
</dbReference>
<dbReference type="PROSITE" id="PS51032">
    <property type="entry name" value="AP2_ERF"/>
    <property type="match status" value="1"/>
</dbReference>
<protein>
    <recommendedName>
        <fullName evidence="6">AP2/ERF domain-containing protein</fullName>
    </recommendedName>
</protein>
<evidence type="ECO:0000256" key="1">
    <source>
        <dbReference type="ARBA" id="ARBA00004123"/>
    </source>
</evidence>
<proteinExistence type="predicted"/>
<dbReference type="PANTHER" id="PTHR31194">
    <property type="entry name" value="SHN SHINE , DNA BINDING / TRANSCRIPTION FACTOR"/>
    <property type="match status" value="1"/>
</dbReference>
<dbReference type="PRINTS" id="PR00367">
    <property type="entry name" value="ETHRSPELEMNT"/>
</dbReference>
<evidence type="ECO:0000256" key="2">
    <source>
        <dbReference type="ARBA" id="ARBA00023015"/>
    </source>
</evidence>
<accession>A0A7J7P164</accession>
<name>A0A7J7P164_9MAGN</name>
<keyword evidence="3" id="KW-0238">DNA-binding</keyword>
<feature type="domain" description="AP2/ERF" evidence="6">
    <location>
        <begin position="120"/>
        <end position="177"/>
    </location>
</feature>
<comment type="subcellular location">
    <subcellularLocation>
        <location evidence="1">Nucleus</location>
    </subcellularLocation>
</comment>
<dbReference type="Gene3D" id="3.30.730.10">
    <property type="entry name" value="AP2/ERF domain"/>
    <property type="match status" value="1"/>
</dbReference>
<dbReference type="Proteomes" id="UP000541444">
    <property type="component" value="Unassembled WGS sequence"/>
</dbReference>
<dbReference type="PANTHER" id="PTHR31194:SF225">
    <property type="entry name" value="AP2 DOMAIN CLASS TRANSCRIPTION FACTOR"/>
    <property type="match status" value="1"/>
</dbReference>
<dbReference type="InterPro" id="IPR036955">
    <property type="entry name" value="AP2/ERF_dom_sf"/>
</dbReference>
<dbReference type="InterPro" id="IPR016177">
    <property type="entry name" value="DNA-bd_dom_sf"/>
</dbReference>
<evidence type="ECO:0000256" key="5">
    <source>
        <dbReference type="ARBA" id="ARBA00023242"/>
    </source>
</evidence>
<dbReference type="GO" id="GO:0003677">
    <property type="term" value="F:DNA binding"/>
    <property type="evidence" value="ECO:0007669"/>
    <property type="project" value="UniProtKB-KW"/>
</dbReference>
<evidence type="ECO:0000313" key="8">
    <source>
        <dbReference type="Proteomes" id="UP000541444"/>
    </source>
</evidence>
<dbReference type="GO" id="GO:0005634">
    <property type="term" value="C:nucleus"/>
    <property type="evidence" value="ECO:0007669"/>
    <property type="project" value="UniProtKB-SubCell"/>
</dbReference>
<sequence>MEAKSGVFPPRIKLTEHRRVFVKRTTEKMDKLSIVRFSMIDGDATDSSSDEEENLVFGRHRMKKYISEIRLGEAECLGDVDVDEEGGFCKGRSVLKKKKKNVVIPVTRKEMKVSVNGVKKYRGVRQRPWGKWAAEIRDPVLRVRLWLGTFSTAEEAARVYDNAAIRIRGPNAETNFPQFVPKPKPGQELGVIRESNLRLLEETCVTKPEDICGYDYDSSEESHNLSSPTSVLHFQREAKPQNPFKIEDVKENTSEFLNVETPSLYDIWNIQAPPAMEIFDDFDTILQDRPLRYDDSEDKDKLIYVNGDFDISSWQIDDYY</sequence>
<keyword evidence="4" id="KW-0804">Transcription</keyword>
<gene>
    <name evidence="7" type="ORF">GIB67_006358</name>
</gene>
<dbReference type="InterPro" id="IPR001471">
    <property type="entry name" value="AP2/ERF_dom"/>
</dbReference>
<organism evidence="7 8">
    <name type="scientific">Kingdonia uniflora</name>
    <dbReference type="NCBI Taxonomy" id="39325"/>
    <lineage>
        <taxon>Eukaryota</taxon>
        <taxon>Viridiplantae</taxon>
        <taxon>Streptophyta</taxon>
        <taxon>Embryophyta</taxon>
        <taxon>Tracheophyta</taxon>
        <taxon>Spermatophyta</taxon>
        <taxon>Magnoliopsida</taxon>
        <taxon>Ranunculales</taxon>
        <taxon>Circaeasteraceae</taxon>
        <taxon>Kingdonia</taxon>
    </lineage>
</organism>